<reference evidence="7 8" key="1">
    <citation type="submission" date="2012-09" db="EMBL/GenBank/DDBJ databases">
        <title>Draft Genome Sequences of 6 Strains from Genus Thauera.</title>
        <authorList>
            <person name="Liu B."/>
            <person name="Shapleigh J.P."/>
            <person name="Frostegard A.H."/>
        </authorList>
    </citation>
    <scope>NUCLEOTIDE SEQUENCE [LARGE SCALE GENOMIC DNA]</scope>
    <source>
        <strain evidence="7 8">B4P</strain>
    </source>
</reference>
<dbReference type="RefSeq" id="WP_004354833.1">
    <property type="nucleotide sequence ID" value="NZ_AMXF01000001.1"/>
</dbReference>
<evidence type="ECO:0000313" key="8">
    <source>
        <dbReference type="Proteomes" id="UP000013047"/>
    </source>
</evidence>
<name>N6ZX50_9RHOO</name>
<evidence type="ECO:0000256" key="2">
    <source>
        <dbReference type="ARBA" id="ARBA00023015"/>
    </source>
</evidence>
<evidence type="ECO:0000313" key="7">
    <source>
        <dbReference type="EMBL" id="ENO99052.1"/>
    </source>
</evidence>
<sequence length="171" mass="19072">MFVSAAQSAIQQQVHALYSDHHGWLHGWLRKKLGCTHQAADLAQDTFVRALLAPRLDELREPRAWLTTVAHGLMVNHLRRQDLERAYLEALAAQPVPHAPSPEERAMILETLHEIDALLDGLPPKARSAFLLSQLEGLKYADIATRLGVSVSMVKKYMLQAMTHCMGVALP</sequence>
<dbReference type="PANTHER" id="PTHR43133">
    <property type="entry name" value="RNA POLYMERASE ECF-TYPE SIGMA FACTO"/>
    <property type="match status" value="1"/>
</dbReference>
<gene>
    <name evidence="7" type="ORF">C667_00290</name>
</gene>
<dbReference type="InterPro" id="IPR014284">
    <property type="entry name" value="RNA_pol_sigma-70_dom"/>
</dbReference>
<dbReference type="GO" id="GO:0003677">
    <property type="term" value="F:DNA binding"/>
    <property type="evidence" value="ECO:0007669"/>
    <property type="project" value="InterPro"/>
</dbReference>
<dbReference type="NCBIfam" id="NF008889">
    <property type="entry name" value="PRK11924.1-1"/>
    <property type="match status" value="1"/>
</dbReference>
<dbReference type="Pfam" id="PF04542">
    <property type="entry name" value="Sigma70_r2"/>
    <property type="match status" value="1"/>
</dbReference>
<evidence type="ECO:0000256" key="1">
    <source>
        <dbReference type="ARBA" id="ARBA00010641"/>
    </source>
</evidence>
<evidence type="ECO:0000256" key="3">
    <source>
        <dbReference type="ARBA" id="ARBA00023082"/>
    </source>
</evidence>
<dbReference type="InterPro" id="IPR007627">
    <property type="entry name" value="RNA_pol_sigma70_r2"/>
</dbReference>
<keyword evidence="2" id="KW-0805">Transcription regulation</keyword>
<dbReference type="EMBL" id="AMXF01000001">
    <property type="protein sequence ID" value="ENO99052.1"/>
    <property type="molecule type" value="Genomic_DNA"/>
</dbReference>
<dbReference type="NCBIfam" id="NF007232">
    <property type="entry name" value="PRK09651.1"/>
    <property type="match status" value="1"/>
</dbReference>
<dbReference type="FunFam" id="1.10.1740.10:FF:000009">
    <property type="entry name" value="RNA polymerase sigma factor"/>
    <property type="match status" value="1"/>
</dbReference>
<dbReference type="Gene3D" id="1.10.10.10">
    <property type="entry name" value="Winged helix-like DNA-binding domain superfamily/Winged helix DNA-binding domain"/>
    <property type="match status" value="1"/>
</dbReference>
<organism evidence="7 8">
    <name type="scientific">Thauera phenylacetica B4P</name>
    <dbReference type="NCBI Taxonomy" id="1234382"/>
    <lineage>
        <taxon>Bacteria</taxon>
        <taxon>Pseudomonadati</taxon>
        <taxon>Pseudomonadota</taxon>
        <taxon>Betaproteobacteria</taxon>
        <taxon>Rhodocyclales</taxon>
        <taxon>Zoogloeaceae</taxon>
        <taxon>Thauera</taxon>
    </lineage>
</organism>
<keyword evidence="4" id="KW-0804">Transcription</keyword>
<dbReference type="Proteomes" id="UP000013047">
    <property type="component" value="Unassembled WGS sequence"/>
</dbReference>
<dbReference type="PANTHER" id="PTHR43133:SF63">
    <property type="entry name" value="RNA POLYMERASE SIGMA FACTOR FECI-RELATED"/>
    <property type="match status" value="1"/>
</dbReference>
<evidence type="ECO:0000259" key="5">
    <source>
        <dbReference type="Pfam" id="PF04542"/>
    </source>
</evidence>
<dbReference type="NCBIfam" id="NF009180">
    <property type="entry name" value="PRK12528.1"/>
    <property type="match status" value="1"/>
</dbReference>
<keyword evidence="8" id="KW-1185">Reference proteome</keyword>
<accession>N6ZX50</accession>
<dbReference type="Pfam" id="PF08281">
    <property type="entry name" value="Sigma70_r4_2"/>
    <property type="match status" value="1"/>
</dbReference>
<comment type="similarity">
    <text evidence="1">Belongs to the sigma-70 factor family. ECF subfamily.</text>
</comment>
<proteinExistence type="inferred from homology"/>
<evidence type="ECO:0000259" key="6">
    <source>
        <dbReference type="Pfam" id="PF08281"/>
    </source>
</evidence>
<dbReference type="SUPFAM" id="SSF88946">
    <property type="entry name" value="Sigma2 domain of RNA polymerase sigma factors"/>
    <property type="match status" value="1"/>
</dbReference>
<dbReference type="InterPro" id="IPR013249">
    <property type="entry name" value="RNA_pol_sigma70_r4_t2"/>
</dbReference>
<feature type="domain" description="RNA polymerase sigma-70 region 2" evidence="5">
    <location>
        <begin position="17"/>
        <end position="82"/>
    </location>
</feature>
<dbReference type="GO" id="GO:0006352">
    <property type="term" value="P:DNA-templated transcription initiation"/>
    <property type="evidence" value="ECO:0007669"/>
    <property type="project" value="InterPro"/>
</dbReference>
<keyword evidence="3" id="KW-0731">Sigma factor</keyword>
<dbReference type="InterPro" id="IPR013324">
    <property type="entry name" value="RNA_pol_sigma_r3/r4-like"/>
</dbReference>
<dbReference type="Gene3D" id="1.10.1740.10">
    <property type="match status" value="1"/>
</dbReference>
<dbReference type="NCBIfam" id="TIGR02937">
    <property type="entry name" value="sigma70-ECF"/>
    <property type="match status" value="1"/>
</dbReference>
<dbReference type="InterPro" id="IPR013325">
    <property type="entry name" value="RNA_pol_sigma_r2"/>
</dbReference>
<comment type="caution">
    <text evidence="7">The sequence shown here is derived from an EMBL/GenBank/DDBJ whole genome shotgun (WGS) entry which is preliminary data.</text>
</comment>
<protein>
    <submittedName>
        <fullName evidence="7">ECF subfamily RNA polymerase sigma factor</fullName>
    </submittedName>
</protein>
<dbReference type="SUPFAM" id="SSF88659">
    <property type="entry name" value="Sigma3 and sigma4 domains of RNA polymerase sigma factors"/>
    <property type="match status" value="1"/>
</dbReference>
<evidence type="ECO:0000256" key="4">
    <source>
        <dbReference type="ARBA" id="ARBA00023163"/>
    </source>
</evidence>
<dbReference type="GO" id="GO:0016987">
    <property type="term" value="F:sigma factor activity"/>
    <property type="evidence" value="ECO:0007669"/>
    <property type="project" value="UniProtKB-KW"/>
</dbReference>
<dbReference type="InterPro" id="IPR039425">
    <property type="entry name" value="RNA_pol_sigma-70-like"/>
</dbReference>
<dbReference type="FunFam" id="1.10.10.10:FF:000427">
    <property type="entry name" value="RNA polymerase sigma factor"/>
    <property type="match status" value="1"/>
</dbReference>
<feature type="domain" description="RNA polymerase sigma factor 70 region 4 type 2" evidence="6">
    <location>
        <begin position="113"/>
        <end position="165"/>
    </location>
</feature>
<dbReference type="InterPro" id="IPR036388">
    <property type="entry name" value="WH-like_DNA-bd_sf"/>
</dbReference>
<dbReference type="AlphaFoldDB" id="N6ZX50"/>